<dbReference type="NCBIfam" id="TIGR00026">
    <property type="entry name" value="hi_GC_TIGR00026"/>
    <property type="match status" value="1"/>
</dbReference>
<dbReference type="InterPro" id="IPR004378">
    <property type="entry name" value="F420H2_quin_Rdtase"/>
</dbReference>
<evidence type="ECO:0000313" key="4">
    <source>
        <dbReference type="Proteomes" id="UP000284557"/>
    </source>
</evidence>
<evidence type="ECO:0000256" key="1">
    <source>
        <dbReference type="ARBA" id="ARBA00008710"/>
    </source>
</evidence>
<dbReference type="InterPro" id="IPR012349">
    <property type="entry name" value="Split_barrel_FMN-bd"/>
</dbReference>
<dbReference type="PANTHER" id="PTHR39428">
    <property type="entry name" value="F420H(2)-DEPENDENT QUINONE REDUCTASE RV1261C"/>
    <property type="match status" value="1"/>
</dbReference>
<comment type="similarity">
    <text evidence="1">Belongs to the F420H(2)-dependent quinone reductase family.</text>
</comment>
<sequence>MDVALLTTVGARSGLERTSPVSYLSIDGERYLVAANIGQPNKTSQPDWSYNLRANPAARLEFQGETFLVVALELEGEDHRHIRGRFAEVVHGGEENVPKTSRPHTPIFRITRDE</sequence>
<dbReference type="PANTHER" id="PTHR39428:SF1">
    <property type="entry name" value="F420H(2)-DEPENDENT QUINONE REDUCTASE RV1261C"/>
    <property type="match status" value="1"/>
</dbReference>
<dbReference type="Proteomes" id="UP000284557">
    <property type="component" value="Unassembled WGS sequence"/>
</dbReference>
<dbReference type="Gene3D" id="2.30.110.10">
    <property type="entry name" value="Electron Transport, Fmn-binding Protein, Chain A"/>
    <property type="match status" value="1"/>
</dbReference>
<dbReference type="Pfam" id="PF04075">
    <property type="entry name" value="F420H2_quin_red"/>
    <property type="match status" value="1"/>
</dbReference>
<dbReference type="RefSeq" id="WP_100475993.1">
    <property type="nucleotide sequence ID" value="NZ_CP029076.1"/>
</dbReference>
<comment type="caution">
    <text evidence="3">The sequence shown here is derived from an EMBL/GenBank/DDBJ whole genome shotgun (WGS) entry which is preliminary data.</text>
</comment>
<gene>
    <name evidence="3" type="ORF">D2E76_22285</name>
</gene>
<dbReference type="EMBL" id="QXBN01000021">
    <property type="protein sequence ID" value="RIT32896.1"/>
    <property type="molecule type" value="Genomic_DNA"/>
</dbReference>
<comment type="catalytic activity">
    <reaction evidence="2">
        <text>oxidized coenzyme F420-(gamma-L-Glu)(n) + a quinol + H(+) = reduced coenzyme F420-(gamma-L-Glu)(n) + a quinone</text>
        <dbReference type="Rhea" id="RHEA:39663"/>
        <dbReference type="Rhea" id="RHEA-COMP:12939"/>
        <dbReference type="Rhea" id="RHEA-COMP:14378"/>
        <dbReference type="ChEBI" id="CHEBI:15378"/>
        <dbReference type="ChEBI" id="CHEBI:24646"/>
        <dbReference type="ChEBI" id="CHEBI:132124"/>
        <dbReference type="ChEBI" id="CHEBI:133980"/>
        <dbReference type="ChEBI" id="CHEBI:139511"/>
    </reaction>
</comment>
<accession>A0ABD7HIN4</accession>
<reference evidence="3 4" key="1">
    <citation type="submission" date="2018-08" db="EMBL/GenBank/DDBJ databases">
        <title>Linezolid Resistance in Mycobacterium abscessus: MIC Distribution and Comprehensive Investigation of Resistance Mechanisms.</title>
        <authorList>
            <person name="Ye M."/>
            <person name="Xu L."/>
            <person name="Zou Y."/>
            <person name="Li B."/>
            <person name="Guo Q."/>
            <person name="Zhang Y."/>
            <person name="Zhan M."/>
            <person name="Xu B."/>
            <person name="Yu F."/>
            <person name="Zhang Z."/>
            <person name="Chu H."/>
        </authorList>
    </citation>
    <scope>NUCLEOTIDE SEQUENCE [LARGE SCALE GENOMIC DNA]</scope>
    <source>
        <strain evidence="3 4">G143</strain>
    </source>
</reference>
<proteinExistence type="inferred from homology"/>
<protein>
    <submittedName>
        <fullName evidence="3">Nitroreductase family deazaflavin-dependent oxidoreductase</fullName>
    </submittedName>
</protein>
<organism evidence="3 4">
    <name type="scientific">Mycobacteroides abscessus</name>
    <dbReference type="NCBI Taxonomy" id="36809"/>
    <lineage>
        <taxon>Bacteria</taxon>
        <taxon>Bacillati</taxon>
        <taxon>Actinomycetota</taxon>
        <taxon>Actinomycetes</taxon>
        <taxon>Mycobacteriales</taxon>
        <taxon>Mycobacteriaceae</taxon>
        <taxon>Mycobacteroides</taxon>
    </lineage>
</organism>
<evidence type="ECO:0000256" key="2">
    <source>
        <dbReference type="ARBA" id="ARBA00049106"/>
    </source>
</evidence>
<evidence type="ECO:0000313" key="3">
    <source>
        <dbReference type="EMBL" id="RIT32896.1"/>
    </source>
</evidence>
<name>A0ABD7HIN4_9MYCO</name>
<dbReference type="AlphaFoldDB" id="A0ABD7HIN4"/>
<dbReference type="SUPFAM" id="SSF50475">
    <property type="entry name" value="FMN-binding split barrel"/>
    <property type="match status" value="1"/>
</dbReference>